<evidence type="ECO:0000256" key="3">
    <source>
        <dbReference type="ARBA" id="ARBA00022692"/>
    </source>
</evidence>
<feature type="transmembrane region" description="Helical" evidence="6">
    <location>
        <begin position="706"/>
        <end position="730"/>
    </location>
</feature>
<feature type="transmembrane region" description="Helical" evidence="6">
    <location>
        <begin position="276"/>
        <end position="298"/>
    </location>
</feature>
<dbReference type="EMBL" id="RPHB01000002">
    <property type="protein sequence ID" value="MBW3467029.1"/>
    <property type="molecule type" value="Genomic_DNA"/>
</dbReference>
<dbReference type="Pfam" id="PF02687">
    <property type="entry name" value="FtsX"/>
    <property type="match status" value="2"/>
</dbReference>
<evidence type="ECO:0000256" key="4">
    <source>
        <dbReference type="ARBA" id="ARBA00022989"/>
    </source>
</evidence>
<dbReference type="InterPro" id="IPR003838">
    <property type="entry name" value="ABC3_permease_C"/>
</dbReference>
<keyword evidence="10" id="KW-1185">Reference proteome</keyword>
<feature type="domain" description="ABC3 transporter permease C-terminal" evidence="7">
    <location>
        <begin position="665"/>
        <end position="778"/>
    </location>
</feature>
<feature type="transmembrane region" description="Helical" evidence="6">
    <location>
        <begin position="418"/>
        <end position="437"/>
    </location>
</feature>
<dbReference type="Proteomes" id="UP000727490">
    <property type="component" value="Unassembled WGS sequence"/>
</dbReference>
<dbReference type="PANTHER" id="PTHR30572:SF18">
    <property type="entry name" value="ABC-TYPE MACROLIDE FAMILY EXPORT SYSTEM PERMEASE COMPONENT 2"/>
    <property type="match status" value="1"/>
</dbReference>
<evidence type="ECO:0000256" key="1">
    <source>
        <dbReference type="ARBA" id="ARBA00004651"/>
    </source>
</evidence>
<dbReference type="InterPro" id="IPR050250">
    <property type="entry name" value="Macrolide_Exporter_MacB"/>
</dbReference>
<evidence type="ECO:0000313" key="10">
    <source>
        <dbReference type="Proteomes" id="UP000727490"/>
    </source>
</evidence>
<organism evidence="9 10">
    <name type="scientific">Arthrospiribacter ruber</name>
    <dbReference type="NCBI Taxonomy" id="2487934"/>
    <lineage>
        <taxon>Bacteria</taxon>
        <taxon>Pseudomonadati</taxon>
        <taxon>Bacteroidota</taxon>
        <taxon>Cytophagia</taxon>
        <taxon>Cytophagales</taxon>
        <taxon>Cyclobacteriaceae</taxon>
        <taxon>Arthrospiribacter</taxon>
    </lineage>
</organism>
<keyword evidence="2" id="KW-1003">Cell membrane</keyword>
<name>A0A951IW74_9BACT</name>
<keyword evidence="4 6" id="KW-1133">Transmembrane helix</keyword>
<dbReference type="RefSeq" id="WP_219287238.1">
    <property type="nucleotide sequence ID" value="NZ_RPHB01000002.1"/>
</dbReference>
<feature type="transmembrane region" description="Helical" evidence="6">
    <location>
        <begin position="327"/>
        <end position="350"/>
    </location>
</feature>
<feature type="transmembrane region" description="Helical" evidence="6">
    <location>
        <begin position="370"/>
        <end position="397"/>
    </location>
</feature>
<dbReference type="Pfam" id="PF12704">
    <property type="entry name" value="MacB_PCD"/>
    <property type="match status" value="2"/>
</dbReference>
<feature type="domain" description="ABC3 transporter permease C-terminal" evidence="7">
    <location>
        <begin position="282"/>
        <end position="398"/>
    </location>
</feature>
<protein>
    <submittedName>
        <fullName evidence="9">FtsX-like permease family protein</fullName>
    </submittedName>
</protein>
<feature type="transmembrane region" description="Helical" evidence="6">
    <location>
        <begin position="21"/>
        <end position="43"/>
    </location>
</feature>
<evidence type="ECO:0000256" key="6">
    <source>
        <dbReference type="SAM" id="Phobius"/>
    </source>
</evidence>
<evidence type="ECO:0000256" key="2">
    <source>
        <dbReference type="ARBA" id="ARBA00022475"/>
    </source>
</evidence>
<feature type="transmembrane region" description="Helical" evidence="6">
    <location>
        <begin position="662"/>
        <end position="685"/>
    </location>
</feature>
<keyword evidence="5 6" id="KW-0472">Membrane</keyword>
<evidence type="ECO:0000256" key="5">
    <source>
        <dbReference type="ARBA" id="ARBA00023136"/>
    </source>
</evidence>
<comment type="caution">
    <text evidence="9">The sequence shown here is derived from an EMBL/GenBank/DDBJ whole genome shotgun (WGS) entry which is preliminary data.</text>
</comment>
<sequence>MFRNYIKIAWRNILRSKGFAFINIGGLGIGIAASILIMVWVQFELSVDRFYENSDRIYAVWRNAENQGITYSWDYTPAPYGPTLKEDYPEVEETTRITEWDPQMLTVGSKSFYERSSFVDPGFFKIFSFEVLEGDPIVALEDPNSIILTETVAQKLFPDGDAMGKTVTVEKTLDLMVNAVIKDLPENTDFEFTFFLPFKKLEAMGWADPYWGNNSYRTFAMLQKGTDLEAFNEKISGFTERHLEDSKISDFLFPMADLHLYSKFENGKSVGGKIELIRLFGIVSIIILLIACINFINLSTAQSENRAKEVGVRKVTGAGRGMLITQFLVESIMITLFAFGIALLIVSLSLPSFRDLIGKNLQNPFEQPYFWLLSSGYVLVVGLFAGSYPAFLLSSFSPSIVFKTRLYNKKYWINPRQALVVLQFAIVAILIASVWIVRDQMTFVHNRDLGLNKENLIFHPVTEPMRKSKLALREELLSLQEVASVTYTFSPLTDIYSDTGGLMWQGKNEEDRQNIARMGSDANLLETAGMELISGRDIDVYNFPSDSNAVVLNEKALEIMGFEEPLGQVIQDGDLSFTVVGVVKDFIMESPFDEVRPIVVLGPKRNLNFIHIRLKENSDLRSSINNLGEVFAKFNPDAPFEYSFVDQVHASKFAAQERTSKLMGLFTGLAIIISCLGLFGLAAFVAEQRRKEISVRKVLGASVPGLVRLISSEFTKLVLIAVTIGIPVTWYFMDSWLKTFAYRTSIDWKIFLWTSILALVIAFFTVSSQAIKTAMINPADILRSE</sequence>
<reference evidence="9 10" key="1">
    <citation type="journal article" date="2020" name="Syst. Appl. Microbiol.">
        <title>Arthrospiribacter ruber gen. nov., sp. nov., a novel bacterium isolated from Arthrospira cultures.</title>
        <authorList>
            <person name="Waleron M."/>
            <person name="Misztak A."/>
            <person name="Waleron M.M."/>
            <person name="Furmaniak M."/>
            <person name="Mrozik A."/>
            <person name="Waleron K."/>
        </authorList>
    </citation>
    <scope>NUCLEOTIDE SEQUENCE [LARGE SCALE GENOMIC DNA]</scope>
    <source>
        <strain evidence="9 10">DPMB0001</strain>
    </source>
</reference>
<evidence type="ECO:0000259" key="8">
    <source>
        <dbReference type="Pfam" id="PF12704"/>
    </source>
</evidence>
<gene>
    <name evidence="9" type="ORF">EGN73_04290</name>
</gene>
<accession>A0A951IW74</accession>
<dbReference type="PANTHER" id="PTHR30572">
    <property type="entry name" value="MEMBRANE COMPONENT OF TRANSPORTER-RELATED"/>
    <property type="match status" value="1"/>
</dbReference>
<feature type="domain" description="MacB-like periplasmic core" evidence="8">
    <location>
        <begin position="21"/>
        <end position="236"/>
    </location>
</feature>
<feature type="domain" description="MacB-like periplasmic core" evidence="8">
    <location>
        <begin position="479"/>
        <end position="620"/>
    </location>
</feature>
<evidence type="ECO:0000259" key="7">
    <source>
        <dbReference type="Pfam" id="PF02687"/>
    </source>
</evidence>
<dbReference type="InterPro" id="IPR025857">
    <property type="entry name" value="MacB_PCD"/>
</dbReference>
<proteinExistence type="predicted"/>
<dbReference type="GO" id="GO:0022857">
    <property type="term" value="F:transmembrane transporter activity"/>
    <property type="evidence" value="ECO:0007669"/>
    <property type="project" value="TreeGrafter"/>
</dbReference>
<dbReference type="AlphaFoldDB" id="A0A951IW74"/>
<feature type="transmembrane region" description="Helical" evidence="6">
    <location>
        <begin position="750"/>
        <end position="767"/>
    </location>
</feature>
<keyword evidence="3 6" id="KW-0812">Transmembrane</keyword>
<dbReference type="GO" id="GO:0005886">
    <property type="term" value="C:plasma membrane"/>
    <property type="evidence" value="ECO:0007669"/>
    <property type="project" value="UniProtKB-SubCell"/>
</dbReference>
<evidence type="ECO:0000313" key="9">
    <source>
        <dbReference type="EMBL" id="MBW3467029.1"/>
    </source>
</evidence>
<comment type="subcellular location">
    <subcellularLocation>
        <location evidence="1">Cell membrane</location>
        <topology evidence="1">Multi-pass membrane protein</topology>
    </subcellularLocation>
</comment>